<dbReference type="RefSeq" id="WP_064123974.1">
    <property type="nucleotide sequence ID" value="NZ_CP015243.1"/>
</dbReference>
<proteinExistence type="predicted"/>
<gene>
    <name evidence="1" type="ORF">A5892_18050</name>
</gene>
<dbReference type="Proteomes" id="UP000077875">
    <property type="component" value="Chromosome"/>
</dbReference>
<name>A0A172YIT8_9GAMM</name>
<accession>A0A172YIT8</accession>
<evidence type="ECO:0000313" key="2">
    <source>
        <dbReference type="Proteomes" id="UP000077875"/>
    </source>
</evidence>
<dbReference type="AlphaFoldDB" id="A0A172YIT8"/>
<reference evidence="1 2" key="1">
    <citation type="submission" date="2016-04" db="EMBL/GenBank/DDBJ databases">
        <title>Complete Genome Sequence of Halotalea alkalilenta IHB B 13600.</title>
        <authorList>
            <person name="Swarnkar M.K."/>
            <person name="Sharma A."/>
            <person name="Kaushal K."/>
            <person name="Soni R."/>
            <person name="Rana S."/>
            <person name="Singh A.K."/>
            <person name="Gulati A."/>
        </authorList>
    </citation>
    <scope>NUCLEOTIDE SEQUENCE [LARGE SCALE GENOMIC DNA]</scope>
    <source>
        <strain evidence="1 2">IHB B 13600</strain>
    </source>
</reference>
<dbReference type="STRING" id="376489.A5892_18050"/>
<dbReference type="EMBL" id="CP015243">
    <property type="protein sequence ID" value="ANF59131.1"/>
    <property type="molecule type" value="Genomic_DNA"/>
</dbReference>
<dbReference type="KEGG" id="haa:A5892_18050"/>
<organism evidence="1 2">
    <name type="scientific">Halotalea alkalilenta</name>
    <dbReference type="NCBI Taxonomy" id="376489"/>
    <lineage>
        <taxon>Bacteria</taxon>
        <taxon>Pseudomonadati</taxon>
        <taxon>Pseudomonadota</taxon>
        <taxon>Gammaproteobacteria</taxon>
        <taxon>Oceanospirillales</taxon>
        <taxon>Halomonadaceae</taxon>
        <taxon>Halotalea</taxon>
    </lineage>
</organism>
<keyword evidence="2" id="KW-1185">Reference proteome</keyword>
<evidence type="ECO:0000313" key="1">
    <source>
        <dbReference type="EMBL" id="ANF59131.1"/>
    </source>
</evidence>
<sequence length="66" mass="7304">MGTPVEGHERGFWHHPQLQALRRFMLVTRDAHGLYAGHGFSVPEAPANLMAIVKTDLYSASEGGMR</sequence>
<protein>
    <submittedName>
        <fullName evidence="1">Uncharacterized protein</fullName>
    </submittedName>
</protein>